<feature type="chain" id="PRO_5029515255" evidence="6">
    <location>
        <begin position="19"/>
        <end position="641"/>
    </location>
</feature>
<dbReference type="Pfam" id="PF13855">
    <property type="entry name" value="LRR_8"/>
    <property type="match status" value="4"/>
</dbReference>
<keyword evidence="9" id="KW-1185">Reference proteome</keyword>
<dbReference type="InterPro" id="IPR050541">
    <property type="entry name" value="LRR_TM_domain-containing"/>
</dbReference>
<dbReference type="PANTHER" id="PTHR24369:SF214">
    <property type="entry name" value="GLYCOPROTEIN V PLATELET"/>
    <property type="match status" value="1"/>
</dbReference>
<dbReference type="InterPro" id="IPR000483">
    <property type="entry name" value="Cys-rich_flank_reg_C"/>
</dbReference>
<reference evidence="8 9" key="1">
    <citation type="submission" date="2019-09" db="EMBL/GenBank/DDBJ databases">
        <title>Bird 10,000 Genomes (B10K) Project - Family phase.</title>
        <authorList>
            <person name="Zhang G."/>
        </authorList>
    </citation>
    <scope>NUCLEOTIDE SEQUENCE [LARGE SCALE GENOMIC DNA]</scope>
    <source>
        <strain evidence="8">B10K-DU-001-06</strain>
        <tissue evidence="8">Muscle</tissue>
    </source>
</reference>
<dbReference type="FunFam" id="3.80.10.10:FF:001164">
    <property type="entry name" value="GH01279p"/>
    <property type="match status" value="1"/>
</dbReference>
<proteinExistence type="predicted"/>
<keyword evidence="5" id="KW-1133">Transmembrane helix</keyword>
<evidence type="ECO:0000256" key="2">
    <source>
        <dbReference type="ARBA" id="ARBA00022729"/>
    </source>
</evidence>
<dbReference type="GO" id="GO:0005886">
    <property type="term" value="C:plasma membrane"/>
    <property type="evidence" value="ECO:0007669"/>
    <property type="project" value="TreeGrafter"/>
</dbReference>
<feature type="non-terminal residue" evidence="8">
    <location>
        <position position="641"/>
    </location>
</feature>
<dbReference type="Gene3D" id="3.80.10.10">
    <property type="entry name" value="Ribonuclease Inhibitor"/>
    <property type="match status" value="3"/>
</dbReference>
<keyword evidence="3" id="KW-0677">Repeat</keyword>
<evidence type="ECO:0000313" key="9">
    <source>
        <dbReference type="Proteomes" id="UP000558958"/>
    </source>
</evidence>
<dbReference type="InterPro" id="IPR003591">
    <property type="entry name" value="Leu-rich_rpt_typical-subtyp"/>
</dbReference>
<dbReference type="EMBL" id="VWZD01013479">
    <property type="protein sequence ID" value="NXG12342.1"/>
    <property type="molecule type" value="Genomic_DNA"/>
</dbReference>
<evidence type="ECO:0000259" key="7">
    <source>
        <dbReference type="SMART" id="SM00082"/>
    </source>
</evidence>
<organism evidence="8 9">
    <name type="scientific">Sakesphorus luctuosus</name>
    <dbReference type="NCBI Taxonomy" id="419690"/>
    <lineage>
        <taxon>Eukaryota</taxon>
        <taxon>Metazoa</taxon>
        <taxon>Chordata</taxon>
        <taxon>Craniata</taxon>
        <taxon>Vertebrata</taxon>
        <taxon>Euteleostomi</taxon>
        <taxon>Archelosauria</taxon>
        <taxon>Archosauria</taxon>
        <taxon>Dinosauria</taxon>
        <taxon>Saurischia</taxon>
        <taxon>Theropoda</taxon>
        <taxon>Coelurosauria</taxon>
        <taxon>Aves</taxon>
        <taxon>Neognathae</taxon>
        <taxon>Neoaves</taxon>
        <taxon>Telluraves</taxon>
        <taxon>Australaves</taxon>
        <taxon>Passeriformes</taxon>
        <taxon>Thamnophilidae</taxon>
        <taxon>Sakesphorus</taxon>
    </lineage>
</organism>
<evidence type="ECO:0000256" key="1">
    <source>
        <dbReference type="ARBA" id="ARBA00022614"/>
    </source>
</evidence>
<dbReference type="PANTHER" id="PTHR24369">
    <property type="entry name" value="ANTIGEN BSP, PUTATIVE-RELATED"/>
    <property type="match status" value="1"/>
</dbReference>
<feature type="non-terminal residue" evidence="8">
    <location>
        <position position="1"/>
    </location>
</feature>
<dbReference type="SUPFAM" id="SSF52058">
    <property type="entry name" value="L domain-like"/>
    <property type="match status" value="2"/>
</dbReference>
<keyword evidence="2 6" id="KW-0732">Signal</keyword>
<sequence>MLVFHLSVMIKLFFQLDASVCPEKCDCSSKNAIHCSGPHIKDLESLNLPCNLTQIHITNTNVPYLQDVFSRMAELQHLTLSSNNISLVSPMAFKGLRGLKVLKLLDNKLVELPPEVFDDMMQLQQLIIESNRLKSIEENLFDKLASLEELYMNKNQLAALPSGVLKNLTKLKVLNLSRNYLAALPRNIFSALARLEKLMLYFNRLSSVESGMFDSLTELQELFLHCNKIQSIAPDAFHCLHKLRRLTLSRNKLEVLPSGLFLHLHDLCKLTLYGNPLKSLPEVLFGEMRHLGSLWLYHTKLSTIPDFVFRNLTNLELLVLSFNPELTVLPRNVFGGLNELRGLSLHTSNISSLPEDIFLSLQKLQNISLFDTRLEVLPRNLFHNLKHLQKVYLNSTKLQSLPADVFTALPELQEVVLDGNPWKCDCQILGFREWLQKSTEIVKNVPSLICHSPLALQNISVMALTTDDLKCLPSTAITYEMFSSTYSQTFQSPVTEHLRSSWEISVTAVSDVDSSTPTSTPPETPGFTYSYVEDFGQPVFYFSDVPIPTSPSIIAKTNSIRGTDLTTLVWSDERPAHRSAKPYFSTRIAYCQLFLCLHSLILALQTVTIVLSLYVMGKTRQLLHSRSTPAWPVVLIRLLRR</sequence>
<evidence type="ECO:0000256" key="5">
    <source>
        <dbReference type="SAM" id="Phobius"/>
    </source>
</evidence>
<evidence type="ECO:0000256" key="4">
    <source>
        <dbReference type="ARBA" id="ARBA00023180"/>
    </source>
</evidence>
<dbReference type="SMART" id="SM00082">
    <property type="entry name" value="LRRCT"/>
    <property type="match status" value="1"/>
</dbReference>
<dbReference type="InterPro" id="IPR032675">
    <property type="entry name" value="LRR_dom_sf"/>
</dbReference>
<dbReference type="InterPro" id="IPR001611">
    <property type="entry name" value="Leu-rich_rpt"/>
</dbReference>
<accession>A0A7K8Z986</accession>
<dbReference type="SMART" id="SM00369">
    <property type="entry name" value="LRR_TYP"/>
    <property type="match status" value="14"/>
</dbReference>
<name>A0A7K8Z986_9PASS</name>
<keyword evidence="4" id="KW-0325">Glycoprotein</keyword>
<keyword evidence="1" id="KW-0433">Leucine-rich repeat</keyword>
<feature type="signal peptide" evidence="6">
    <location>
        <begin position="1"/>
        <end position="18"/>
    </location>
</feature>
<dbReference type="AlphaFoldDB" id="A0A7K8Z986"/>
<dbReference type="FunFam" id="3.80.10.10:FF:000770">
    <property type="entry name" value="Uncharacterized protein"/>
    <property type="match status" value="1"/>
</dbReference>
<gene>
    <name evidence="8" type="primary">Gp5</name>
    <name evidence="8" type="ORF">SAKLUC_R10886</name>
</gene>
<dbReference type="Pfam" id="PF00560">
    <property type="entry name" value="LRR_1"/>
    <property type="match status" value="1"/>
</dbReference>
<dbReference type="Proteomes" id="UP000558958">
    <property type="component" value="Unassembled WGS sequence"/>
</dbReference>
<keyword evidence="5" id="KW-0472">Membrane</keyword>
<feature type="transmembrane region" description="Helical" evidence="5">
    <location>
        <begin position="592"/>
        <end position="616"/>
    </location>
</feature>
<keyword evidence="5" id="KW-0812">Transmembrane</keyword>
<dbReference type="PROSITE" id="PS51450">
    <property type="entry name" value="LRR"/>
    <property type="match status" value="2"/>
</dbReference>
<protein>
    <submittedName>
        <fullName evidence="8">GPV protein</fullName>
    </submittedName>
</protein>
<evidence type="ECO:0000256" key="6">
    <source>
        <dbReference type="SAM" id="SignalP"/>
    </source>
</evidence>
<comment type="caution">
    <text evidence="8">The sequence shown here is derived from an EMBL/GenBank/DDBJ whole genome shotgun (WGS) entry which is preliminary data.</text>
</comment>
<evidence type="ECO:0000313" key="8">
    <source>
        <dbReference type="EMBL" id="NXG12342.1"/>
    </source>
</evidence>
<feature type="domain" description="LRRCT" evidence="7">
    <location>
        <begin position="420"/>
        <end position="472"/>
    </location>
</feature>
<evidence type="ECO:0000256" key="3">
    <source>
        <dbReference type="ARBA" id="ARBA00022737"/>
    </source>
</evidence>